<accession>A0A2Z6E5J7</accession>
<evidence type="ECO:0000256" key="8">
    <source>
        <dbReference type="ARBA" id="ARBA00024235"/>
    </source>
</evidence>
<dbReference type="InterPro" id="IPR018704">
    <property type="entry name" value="SecYEG/CpoB_TPR"/>
</dbReference>
<evidence type="ECO:0000259" key="10">
    <source>
        <dbReference type="Pfam" id="PF09976"/>
    </source>
</evidence>
<dbReference type="InterPro" id="IPR026039">
    <property type="entry name" value="YfgM"/>
</dbReference>
<dbReference type="GO" id="GO:0005886">
    <property type="term" value="C:plasma membrane"/>
    <property type="evidence" value="ECO:0007669"/>
    <property type="project" value="UniProtKB-SubCell"/>
</dbReference>
<keyword evidence="6" id="KW-0143">Chaperone</keyword>
<dbReference type="PIRSF" id="PIRSF006170">
    <property type="entry name" value="YfgM"/>
    <property type="match status" value="1"/>
</dbReference>
<dbReference type="KEGG" id="rbd:ALSL_1526"/>
<dbReference type="Gene3D" id="1.25.40.10">
    <property type="entry name" value="Tetratricopeptide repeat domain"/>
    <property type="match status" value="1"/>
</dbReference>
<sequence length="215" mass="23821">MAFEVYDDYEQGERVRQWLRQNGLSIIVGVGIGLVCIFAWQQWRSHQDSRQLEAAELYQRAQQALAAGREAEADPFIERLQKDHADNGYAPFAVSQRAVRQLQAGHADQAMASLQWAEDHFKDPALKHLTALRMAQVELADGKAADALARIDAVGAEFPGLAQELRGDALSRLKRPDEARQAYQAAMAALDEQAPQRNVLQMKIDDLATAGKQGA</sequence>
<dbReference type="SUPFAM" id="SSF48452">
    <property type="entry name" value="TPR-like"/>
    <property type="match status" value="1"/>
</dbReference>
<reference evidence="12" key="2">
    <citation type="submission" date="2018-06" db="EMBL/GenBank/DDBJ databases">
        <title>Genome sequence of Rhodanobacteraceae bacterium strain Dysh456.</title>
        <authorList>
            <person name="Fukui M."/>
        </authorList>
    </citation>
    <scope>NUCLEOTIDE SEQUENCE [LARGE SCALE GENOMIC DNA]</scope>
    <source>
        <strain evidence="12">Dysh456</strain>
    </source>
</reference>
<proteinExistence type="inferred from homology"/>
<evidence type="ECO:0000313" key="12">
    <source>
        <dbReference type="Proteomes" id="UP000270530"/>
    </source>
</evidence>
<keyword evidence="3 9" id="KW-0812">Transmembrane</keyword>
<evidence type="ECO:0000256" key="4">
    <source>
        <dbReference type="ARBA" id="ARBA00022989"/>
    </source>
</evidence>
<keyword evidence="4 9" id="KW-1133">Transmembrane helix</keyword>
<dbReference type="InterPro" id="IPR011990">
    <property type="entry name" value="TPR-like_helical_dom_sf"/>
</dbReference>
<comment type="similarity">
    <text evidence="7">Belongs to the YfgM family.</text>
</comment>
<protein>
    <recommendedName>
        <fullName evidence="8">Ancillary SecYEG translocon subunit</fullName>
    </recommendedName>
</protein>
<evidence type="ECO:0000256" key="5">
    <source>
        <dbReference type="ARBA" id="ARBA00023136"/>
    </source>
</evidence>
<dbReference type="EMBL" id="AP018560">
    <property type="protein sequence ID" value="BBD80182.1"/>
    <property type="molecule type" value="Genomic_DNA"/>
</dbReference>
<keyword evidence="12" id="KW-1185">Reference proteome</keyword>
<gene>
    <name evidence="11" type="ORF">ALSL_1526</name>
</gene>
<evidence type="ECO:0000313" key="11">
    <source>
        <dbReference type="EMBL" id="BBD80182.1"/>
    </source>
</evidence>
<evidence type="ECO:0000256" key="6">
    <source>
        <dbReference type="ARBA" id="ARBA00023186"/>
    </source>
</evidence>
<dbReference type="RefSeq" id="WP_126537939.1">
    <property type="nucleotide sequence ID" value="NZ_AP018560.1"/>
</dbReference>
<feature type="domain" description="Ancillary SecYEG translocon subunit/Cell division coordinator CpoB TPR" evidence="10">
    <location>
        <begin position="16"/>
        <end position="208"/>
    </location>
</feature>
<evidence type="ECO:0000256" key="7">
    <source>
        <dbReference type="ARBA" id="ARBA00024197"/>
    </source>
</evidence>
<name>A0A2Z6E5J7_9GAMM</name>
<evidence type="ECO:0000256" key="3">
    <source>
        <dbReference type="ARBA" id="ARBA00022692"/>
    </source>
</evidence>
<dbReference type="Proteomes" id="UP000270530">
    <property type="component" value="Chromosome"/>
</dbReference>
<keyword evidence="2" id="KW-1003">Cell membrane</keyword>
<dbReference type="AlphaFoldDB" id="A0A2Z6E5J7"/>
<evidence type="ECO:0000256" key="9">
    <source>
        <dbReference type="SAM" id="Phobius"/>
    </source>
</evidence>
<evidence type="ECO:0000256" key="1">
    <source>
        <dbReference type="ARBA" id="ARBA00004401"/>
    </source>
</evidence>
<dbReference type="PANTHER" id="PTHR38035">
    <property type="entry name" value="UPF0070 PROTEIN YFGM"/>
    <property type="match status" value="1"/>
</dbReference>
<comment type="subcellular location">
    <subcellularLocation>
        <location evidence="1">Cell membrane</location>
        <topology evidence="1">Single-pass type II membrane protein</topology>
    </subcellularLocation>
</comment>
<evidence type="ECO:0000256" key="2">
    <source>
        <dbReference type="ARBA" id="ARBA00022475"/>
    </source>
</evidence>
<dbReference type="OrthoDB" id="9789675at2"/>
<dbReference type="PANTHER" id="PTHR38035:SF1">
    <property type="entry name" value="ANCILLARY SECYEG TRANSLOCON SUBUNIT"/>
    <property type="match status" value="1"/>
</dbReference>
<keyword evidence="5 9" id="KW-0472">Membrane</keyword>
<dbReference type="GO" id="GO:0044877">
    <property type="term" value="F:protein-containing complex binding"/>
    <property type="evidence" value="ECO:0007669"/>
    <property type="project" value="InterPro"/>
</dbReference>
<feature type="transmembrane region" description="Helical" evidence="9">
    <location>
        <begin position="23"/>
        <end position="40"/>
    </location>
</feature>
<organism evidence="11 12">
    <name type="scientific">Aerosticca soli</name>
    <dbReference type="NCBI Taxonomy" id="2010829"/>
    <lineage>
        <taxon>Bacteria</taxon>
        <taxon>Pseudomonadati</taxon>
        <taxon>Pseudomonadota</taxon>
        <taxon>Gammaproteobacteria</taxon>
        <taxon>Lysobacterales</taxon>
        <taxon>Rhodanobacteraceae</taxon>
        <taxon>Aerosticca</taxon>
    </lineage>
</organism>
<reference evidence="12" key="1">
    <citation type="submission" date="2018-04" db="EMBL/GenBank/DDBJ databases">
        <authorList>
            <person name="Watanabe M."/>
            <person name="Kojima H."/>
        </authorList>
    </citation>
    <scope>NUCLEOTIDE SEQUENCE [LARGE SCALE GENOMIC DNA]</scope>
    <source>
        <strain evidence="12">Dysh456</strain>
    </source>
</reference>
<dbReference type="Pfam" id="PF09976">
    <property type="entry name" value="TPR_21"/>
    <property type="match status" value="1"/>
</dbReference>